<feature type="region of interest" description="Disordered" evidence="1">
    <location>
        <begin position="280"/>
        <end position="329"/>
    </location>
</feature>
<protein>
    <submittedName>
        <fullName evidence="2">Uncharacterized protein</fullName>
    </submittedName>
</protein>
<keyword evidence="3" id="KW-1185">Reference proteome</keyword>
<organism evidence="2 3">
    <name type="scientific">Symbiodinium microadriaticum</name>
    <name type="common">Dinoflagellate</name>
    <name type="synonym">Zooxanthella microadriatica</name>
    <dbReference type="NCBI Taxonomy" id="2951"/>
    <lineage>
        <taxon>Eukaryota</taxon>
        <taxon>Sar</taxon>
        <taxon>Alveolata</taxon>
        <taxon>Dinophyceae</taxon>
        <taxon>Suessiales</taxon>
        <taxon>Symbiodiniaceae</taxon>
        <taxon>Symbiodinium</taxon>
    </lineage>
</organism>
<feature type="compositionally biased region" description="Basic and acidic residues" evidence="1">
    <location>
        <begin position="301"/>
        <end position="321"/>
    </location>
</feature>
<sequence>MFAWAKAGRIDSMVALEAVCKHFGNDVHPESEWIYMHQAPTGSPSHDVNYLADGQLGRIGETKLRDDLMTRRFACLTHALAGKHFTKAGGRGTNNPLVFDRLCKGSLVPRGMGGRLPGGSAWQRLQQASQPPPSPESFFRSLATCVPDKARFVHHQPLLWKTFRMNDEVMMAQESSAFSKRPEVPHMPVADRPWSAGDVLVPVGSSATPVPHEGGEDEGREFQPSEGLSCFGEGGSEPAKAFHTKDNCIYADECSNSRTFQMSGIEVGINEKRAVKEAKSKASYAASREPLVTPRDVPGGEESKAKSDEQVKAKQKSDMPHKASFPSSDSIGVVRRLSGQEDILNDVDSISSAECTPEVGQCFRSNSSMKVLRTSVPMLPETKVRLKPKSNQSARKLAVPTFLYIVSINAQVLLAAQEHQQATQSFSESEATVASEAVAHGTAGPKLRAHLAATSRARKATASKVSKLIFA</sequence>
<reference evidence="2 3" key="1">
    <citation type="submission" date="2016-02" db="EMBL/GenBank/DDBJ databases">
        <title>Genome analysis of coral dinoflagellate symbionts highlights evolutionary adaptations to a symbiotic lifestyle.</title>
        <authorList>
            <person name="Aranda M."/>
            <person name="Li Y."/>
            <person name="Liew Y.J."/>
            <person name="Baumgarten S."/>
            <person name="Simakov O."/>
            <person name="Wilson M."/>
            <person name="Piel J."/>
            <person name="Ashoor H."/>
            <person name="Bougouffa S."/>
            <person name="Bajic V.B."/>
            <person name="Ryu T."/>
            <person name="Ravasi T."/>
            <person name="Bayer T."/>
            <person name="Micklem G."/>
            <person name="Kim H."/>
            <person name="Bhak J."/>
            <person name="Lajeunesse T.C."/>
            <person name="Voolstra C.R."/>
        </authorList>
    </citation>
    <scope>NUCLEOTIDE SEQUENCE [LARGE SCALE GENOMIC DNA]</scope>
    <source>
        <strain evidence="2 3">CCMP2467</strain>
    </source>
</reference>
<evidence type="ECO:0000313" key="2">
    <source>
        <dbReference type="EMBL" id="OLP86185.1"/>
    </source>
</evidence>
<accession>A0A1Q9CTG2</accession>
<dbReference type="AlphaFoldDB" id="A0A1Q9CTG2"/>
<dbReference type="Proteomes" id="UP000186817">
    <property type="component" value="Unassembled WGS sequence"/>
</dbReference>
<gene>
    <name evidence="2" type="ORF">AK812_SmicGene32732</name>
</gene>
<evidence type="ECO:0000256" key="1">
    <source>
        <dbReference type="SAM" id="MobiDB-lite"/>
    </source>
</evidence>
<dbReference type="EMBL" id="LSRX01000930">
    <property type="protein sequence ID" value="OLP86185.1"/>
    <property type="molecule type" value="Genomic_DNA"/>
</dbReference>
<evidence type="ECO:0000313" key="3">
    <source>
        <dbReference type="Proteomes" id="UP000186817"/>
    </source>
</evidence>
<proteinExistence type="predicted"/>
<dbReference type="OrthoDB" id="415644at2759"/>
<name>A0A1Q9CTG2_SYMMI</name>
<comment type="caution">
    <text evidence="2">The sequence shown here is derived from an EMBL/GenBank/DDBJ whole genome shotgun (WGS) entry which is preliminary data.</text>
</comment>